<evidence type="ECO:0000313" key="2">
    <source>
        <dbReference type="Proteomes" id="UP000282760"/>
    </source>
</evidence>
<organism evidence="1 2">
    <name type="scientific">Pseudomonas syringae</name>
    <dbReference type="NCBI Taxonomy" id="317"/>
    <lineage>
        <taxon>Bacteria</taxon>
        <taxon>Pseudomonadati</taxon>
        <taxon>Pseudomonadota</taxon>
        <taxon>Gammaproteobacteria</taxon>
        <taxon>Pseudomonadales</taxon>
        <taxon>Pseudomonadaceae</taxon>
        <taxon>Pseudomonas</taxon>
    </lineage>
</organism>
<reference evidence="1 2" key="1">
    <citation type="submission" date="2017-11" db="EMBL/GenBank/DDBJ databases">
        <title>Effect of PGPRs.</title>
        <authorList>
            <person name="Oliva R."/>
            <person name="Nong J."/>
            <person name="Roman V."/>
        </authorList>
    </citation>
    <scope>NUCLEOTIDE SEQUENCE [LARGE SCALE GENOMIC DNA]</scope>
    <source>
        <strain evidence="1">Inb918</strain>
    </source>
</reference>
<dbReference type="Proteomes" id="UP000282760">
    <property type="component" value="Chromosome"/>
</dbReference>
<protein>
    <submittedName>
        <fullName evidence="1">Uncharacterized protein</fullName>
    </submittedName>
</protein>
<proteinExistence type="predicted"/>
<gene>
    <name evidence="1" type="ORF">CT157_13045</name>
</gene>
<dbReference type="AlphaFoldDB" id="A0A3T0JTY0"/>
<sequence length="74" mass="8159">MVKLLHRQMGADTLATKRWVAAMLRLVDRDVGTGAPEDALCMTTMTRSLSDTAHHDAYATYDNPGLPNPITVFQ</sequence>
<accession>A0A3T0JTY0</accession>
<name>A0A3T0JTY0_PSESX</name>
<evidence type="ECO:0000313" key="1">
    <source>
        <dbReference type="EMBL" id="AZV26894.1"/>
    </source>
</evidence>
<dbReference type="EMBL" id="CP024646">
    <property type="protein sequence ID" value="AZV26894.1"/>
    <property type="molecule type" value="Genomic_DNA"/>
</dbReference>